<dbReference type="Gene3D" id="3.40.50.150">
    <property type="entry name" value="Vaccinia Virus protein VP39"/>
    <property type="match status" value="1"/>
</dbReference>
<dbReference type="InParanoid" id="F0ZEA1"/>
<dbReference type="AlphaFoldDB" id="F0ZEA1"/>
<sequence>MQVNETSIEINKSIEVMTNFVTGHLQSRMFYFIMKHGFCDILEDGAKHYTEVAKAVNINENVCYRVLRYFSATPNNLWVEDKENIGTFRKTTSSSMFTKSGKLKSIGELQTHDVMYKLIECLPDTLESGKSNAPQTVFNVDTFWDIFKENKEYKNLFTHAMRDCTDLELKSVLNRFDFSKFKTIVDIGGSHGLLINSIVEKNSKVKGINFDMGVILDTPSEQRSHNQNVEYVSGNFFESVPEADAYILKHILHNWSDEDCSRILKTISKNIRKGGQVFVFETVINPKSCTRFEVFMDLLMMQTLNSKERTLNEWKHLFDSAGFRVESVHDDTRPHCLVLTKKE</sequence>
<gene>
    <name evidence="5" type="ORF">DICPUDRAFT_29825</name>
</gene>
<dbReference type="PROSITE" id="PS51683">
    <property type="entry name" value="SAM_OMT_II"/>
    <property type="match status" value="1"/>
</dbReference>
<keyword evidence="3" id="KW-0949">S-adenosyl-L-methionine</keyword>
<dbReference type="KEGG" id="dpp:DICPUDRAFT_29825"/>
<dbReference type="FunFam" id="1.10.10.10:FF:000895">
    <property type="entry name" value="O-methyltransferase 9"/>
    <property type="match status" value="1"/>
</dbReference>
<dbReference type="RefSeq" id="XP_003285739.1">
    <property type="nucleotide sequence ID" value="XM_003285691.1"/>
</dbReference>
<protein>
    <recommendedName>
        <fullName evidence="4">O-methyltransferase C-terminal domain-containing protein</fullName>
    </recommendedName>
</protein>
<dbReference type="EMBL" id="GL870992">
    <property type="protein sequence ID" value="EGC37718.1"/>
    <property type="molecule type" value="Genomic_DNA"/>
</dbReference>
<dbReference type="GO" id="GO:0008757">
    <property type="term" value="F:S-adenosylmethionine-dependent methyltransferase activity"/>
    <property type="evidence" value="ECO:0000318"/>
    <property type="project" value="GO_Central"/>
</dbReference>
<dbReference type="eggNOG" id="KOG3178">
    <property type="taxonomic scope" value="Eukaryota"/>
</dbReference>
<dbReference type="VEuPathDB" id="AmoebaDB:DICPUDRAFT_29825"/>
<dbReference type="Proteomes" id="UP000001064">
    <property type="component" value="Unassembled WGS sequence"/>
</dbReference>
<dbReference type="SUPFAM" id="SSF46785">
    <property type="entry name" value="Winged helix' DNA-binding domain"/>
    <property type="match status" value="1"/>
</dbReference>
<dbReference type="InterPro" id="IPR036388">
    <property type="entry name" value="WH-like_DNA-bd_sf"/>
</dbReference>
<evidence type="ECO:0000313" key="6">
    <source>
        <dbReference type="Proteomes" id="UP000001064"/>
    </source>
</evidence>
<dbReference type="InterPro" id="IPR036390">
    <property type="entry name" value="WH_DNA-bd_sf"/>
</dbReference>
<evidence type="ECO:0000313" key="5">
    <source>
        <dbReference type="EMBL" id="EGC37718.1"/>
    </source>
</evidence>
<dbReference type="OrthoDB" id="16076at2759"/>
<dbReference type="GeneID" id="10499250"/>
<name>F0ZEA1_DICPU</name>
<dbReference type="Gene3D" id="1.10.10.10">
    <property type="entry name" value="Winged helix-like DNA-binding domain superfamily/Winged helix DNA-binding domain"/>
    <property type="match status" value="1"/>
</dbReference>
<dbReference type="InterPro" id="IPR001077">
    <property type="entry name" value="COMT_C"/>
</dbReference>
<dbReference type="SUPFAM" id="SSF53335">
    <property type="entry name" value="S-adenosyl-L-methionine-dependent methyltransferases"/>
    <property type="match status" value="1"/>
</dbReference>
<evidence type="ECO:0000256" key="2">
    <source>
        <dbReference type="ARBA" id="ARBA00022679"/>
    </source>
</evidence>
<keyword evidence="6" id="KW-1185">Reference proteome</keyword>
<dbReference type="InterPro" id="IPR029063">
    <property type="entry name" value="SAM-dependent_MTases_sf"/>
</dbReference>
<dbReference type="GO" id="GO:0032259">
    <property type="term" value="P:methylation"/>
    <property type="evidence" value="ECO:0000318"/>
    <property type="project" value="GO_Central"/>
</dbReference>
<evidence type="ECO:0000256" key="3">
    <source>
        <dbReference type="ARBA" id="ARBA00022691"/>
    </source>
</evidence>
<dbReference type="FunFam" id="3.40.50.150:FF:000407">
    <property type="entry name" value="O-methyltransferase 4"/>
    <property type="match status" value="1"/>
</dbReference>
<dbReference type="CDD" id="cd02440">
    <property type="entry name" value="AdoMet_MTases"/>
    <property type="match status" value="1"/>
</dbReference>
<dbReference type="Pfam" id="PF00891">
    <property type="entry name" value="Methyltransf_2"/>
    <property type="match status" value="1"/>
</dbReference>
<accession>F0ZEA1</accession>
<dbReference type="InterPro" id="IPR016461">
    <property type="entry name" value="COMT-like"/>
</dbReference>
<dbReference type="PANTHER" id="PTHR43712:SF2">
    <property type="entry name" value="O-METHYLTRANSFERASE CICE"/>
    <property type="match status" value="1"/>
</dbReference>
<organism evidence="5 6">
    <name type="scientific">Dictyostelium purpureum</name>
    <name type="common">Slime mold</name>
    <dbReference type="NCBI Taxonomy" id="5786"/>
    <lineage>
        <taxon>Eukaryota</taxon>
        <taxon>Amoebozoa</taxon>
        <taxon>Evosea</taxon>
        <taxon>Eumycetozoa</taxon>
        <taxon>Dictyostelia</taxon>
        <taxon>Dictyosteliales</taxon>
        <taxon>Dictyosteliaceae</taxon>
        <taxon>Dictyostelium</taxon>
    </lineage>
</organism>
<dbReference type="OMA" id="GMACTAK"/>
<feature type="domain" description="O-methyltransferase C-terminal" evidence="4">
    <location>
        <begin position="126"/>
        <end position="324"/>
    </location>
</feature>
<dbReference type="GO" id="GO:0008171">
    <property type="term" value="F:O-methyltransferase activity"/>
    <property type="evidence" value="ECO:0000318"/>
    <property type="project" value="GO_Central"/>
</dbReference>
<keyword evidence="2" id="KW-0808">Transferase</keyword>
<keyword evidence="1" id="KW-0489">Methyltransferase</keyword>
<dbReference type="PANTHER" id="PTHR43712">
    <property type="entry name" value="PUTATIVE (AFU_ORTHOLOGUE AFUA_4G14580)-RELATED"/>
    <property type="match status" value="1"/>
</dbReference>
<reference evidence="6" key="1">
    <citation type="journal article" date="2011" name="Genome Biol.">
        <title>Comparative genomics of the social amoebae Dictyostelium discoideum and Dictyostelium purpureum.</title>
        <authorList>
            <consortium name="US DOE Joint Genome Institute (JGI-PGF)"/>
            <person name="Sucgang R."/>
            <person name="Kuo A."/>
            <person name="Tian X."/>
            <person name="Salerno W."/>
            <person name="Parikh A."/>
            <person name="Feasley C.L."/>
            <person name="Dalin E."/>
            <person name="Tu H."/>
            <person name="Huang E."/>
            <person name="Barry K."/>
            <person name="Lindquist E."/>
            <person name="Shapiro H."/>
            <person name="Bruce D."/>
            <person name="Schmutz J."/>
            <person name="Salamov A."/>
            <person name="Fey P."/>
            <person name="Gaudet P."/>
            <person name="Anjard C."/>
            <person name="Babu M.M."/>
            <person name="Basu S."/>
            <person name="Bushmanova Y."/>
            <person name="van der Wel H."/>
            <person name="Katoh-Kurasawa M."/>
            <person name="Dinh C."/>
            <person name="Coutinho P.M."/>
            <person name="Saito T."/>
            <person name="Elias M."/>
            <person name="Schaap P."/>
            <person name="Kay R.R."/>
            <person name="Henrissat B."/>
            <person name="Eichinger L."/>
            <person name="Rivero F."/>
            <person name="Putnam N.H."/>
            <person name="West C.M."/>
            <person name="Loomis W.F."/>
            <person name="Chisholm R.L."/>
            <person name="Shaulsky G."/>
            <person name="Strassmann J.E."/>
            <person name="Queller D.C."/>
            <person name="Kuspa A."/>
            <person name="Grigoriev I.V."/>
        </authorList>
    </citation>
    <scope>NUCLEOTIDE SEQUENCE [LARGE SCALE GENOMIC DNA]</scope>
    <source>
        <strain evidence="6">QSDP1</strain>
    </source>
</reference>
<evidence type="ECO:0000259" key="4">
    <source>
        <dbReference type="Pfam" id="PF00891"/>
    </source>
</evidence>
<proteinExistence type="predicted"/>
<evidence type="ECO:0000256" key="1">
    <source>
        <dbReference type="ARBA" id="ARBA00022603"/>
    </source>
</evidence>